<feature type="transmembrane region" description="Helical" evidence="1">
    <location>
        <begin position="338"/>
        <end position="356"/>
    </location>
</feature>
<name>A0A842HEU2_9BACT</name>
<evidence type="ECO:0000313" key="4">
    <source>
        <dbReference type="Proteomes" id="UP000546464"/>
    </source>
</evidence>
<reference evidence="3 4" key="1">
    <citation type="submission" date="2020-07" db="EMBL/GenBank/DDBJ databases">
        <authorList>
            <person name="Feng X."/>
        </authorList>
    </citation>
    <scope>NUCLEOTIDE SEQUENCE [LARGE SCALE GENOMIC DNA]</scope>
    <source>
        <strain evidence="3 4">JCM31066</strain>
    </source>
</reference>
<dbReference type="EMBL" id="JACHVB010000020">
    <property type="protein sequence ID" value="MBC2594044.1"/>
    <property type="molecule type" value="Genomic_DNA"/>
</dbReference>
<dbReference type="GO" id="GO:0016740">
    <property type="term" value="F:transferase activity"/>
    <property type="evidence" value="ECO:0007669"/>
    <property type="project" value="UniProtKB-KW"/>
</dbReference>
<evidence type="ECO:0000313" key="3">
    <source>
        <dbReference type="EMBL" id="MBC2594044.1"/>
    </source>
</evidence>
<keyword evidence="1" id="KW-0472">Membrane</keyword>
<feature type="transmembrane region" description="Helical" evidence="1">
    <location>
        <begin position="286"/>
        <end position="307"/>
    </location>
</feature>
<organism evidence="3 4">
    <name type="scientific">Ruficoccus amylovorans</name>
    <dbReference type="NCBI Taxonomy" id="1804625"/>
    <lineage>
        <taxon>Bacteria</taxon>
        <taxon>Pseudomonadati</taxon>
        <taxon>Verrucomicrobiota</taxon>
        <taxon>Opitutia</taxon>
        <taxon>Puniceicoccales</taxon>
        <taxon>Cerasicoccaceae</taxon>
        <taxon>Ruficoccus</taxon>
    </lineage>
</organism>
<accession>A0A842HEU2</accession>
<dbReference type="InterPro" id="IPR029044">
    <property type="entry name" value="Nucleotide-diphossugar_trans"/>
</dbReference>
<evidence type="ECO:0000259" key="2">
    <source>
        <dbReference type="Pfam" id="PF00535"/>
    </source>
</evidence>
<dbReference type="InterPro" id="IPR001173">
    <property type="entry name" value="Glyco_trans_2-like"/>
</dbReference>
<keyword evidence="4" id="KW-1185">Reference proteome</keyword>
<sequence length="381" mass="41786">MIFLLILSCLSLLIWLVLTLGKGRFWRVRLPAKAETAPAMWPEVVAVVPARNEENGIGQCVTGLLLQDYPGGLRVVVVNDHSEDGTVAEARQAAKALKKQDRLNIINAEPLPSGWAGKVWAMHQGITRGIPAEDPAAFVWLTDADIFHGPQVLRSLVAQAQEQRLALNSRMVMLRALAAWEKFLIPAFVHFFRLLYPFARVNNPADRLAGGAGGCMLVRRESLRQAGGLEPMRGAIIDDCTLAARLKRTGPIRLELTRDSHSLRGYDGLDGILRMIRRTAYTQLNYSPAVLVGCLLGMALVFLVPVVGTFFVPGPWRVVPLAAWALMSATYVPMLRFYSGNLLTAPLLPVVALFYLKATIDSARAHHAGRGGEWKGRSGNV</sequence>
<dbReference type="PANTHER" id="PTHR43646">
    <property type="entry name" value="GLYCOSYLTRANSFERASE"/>
    <property type="match status" value="1"/>
</dbReference>
<protein>
    <submittedName>
        <fullName evidence="3">Glycosyltransferase</fullName>
    </submittedName>
</protein>
<dbReference type="Gene3D" id="3.90.550.10">
    <property type="entry name" value="Spore Coat Polysaccharide Biosynthesis Protein SpsA, Chain A"/>
    <property type="match status" value="1"/>
</dbReference>
<keyword evidence="1" id="KW-0812">Transmembrane</keyword>
<dbReference type="Pfam" id="PF00535">
    <property type="entry name" value="Glycos_transf_2"/>
    <property type="match status" value="1"/>
</dbReference>
<comment type="caution">
    <text evidence="3">The sequence shown here is derived from an EMBL/GenBank/DDBJ whole genome shotgun (WGS) entry which is preliminary data.</text>
</comment>
<proteinExistence type="predicted"/>
<evidence type="ECO:0000256" key="1">
    <source>
        <dbReference type="SAM" id="Phobius"/>
    </source>
</evidence>
<keyword evidence="1" id="KW-1133">Transmembrane helix</keyword>
<dbReference type="PANTHER" id="PTHR43646:SF3">
    <property type="entry name" value="SLR1566 PROTEIN"/>
    <property type="match status" value="1"/>
</dbReference>
<dbReference type="RefSeq" id="WP_185675027.1">
    <property type="nucleotide sequence ID" value="NZ_JACHVB010000020.1"/>
</dbReference>
<feature type="domain" description="Glycosyltransferase 2-like" evidence="2">
    <location>
        <begin position="47"/>
        <end position="225"/>
    </location>
</feature>
<dbReference type="Proteomes" id="UP000546464">
    <property type="component" value="Unassembled WGS sequence"/>
</dbReference>
<dbReference type="InterPro" id="IPR017832">
    <property type="entry name" value="Glyco_trans_2_hopen-assoc_HpnB"/>
</dbReference>
<dbReference type="SUPFAM" id="SSF53448">
    <property type="entry name" value="Nucleotide-diphospho-sugar transferases"/>
    <property type="match status" value="1"/>
</dbReference>
<dbReference type="NCBIfam" id="TIGR03469">
    <property type="entry name" value="HpnB"/>
    <property type="match status" value="1"/>
</dbReference>
<dbReference type="AlphaFoldDB" id="A0A842HEU2"/>
<gene>
    <name evidence="3" type="ORF">H5P28_07190</name>
</gene>
<keyword evidence="3" id="KW-0808">Transferase</keyword>